<evidence type="ECO:0000313" key="2">
    <source>
        <dbReference type="Proteomes" id="UP000829362"/>
    </source>
</evidence>
<accession>A0AC61TSR2</accession>
<proteinExistence type="predicted"/>
<reference evidence="1" key="1">
    <citation type="submission" date="2021-11" db="EMBL/GenBank/DDBJ databases">
        <authorList>
            <person name="Rong C."/>
            <person name="Yang Y."/>
            <person name="Li S."/>
            <person name="Zhou K."/>
            <person name="Xu Y."/>
            <person name="Zhang R."/>
            <person name="Zhang Y."/>
        </authorList>
    </citation>
    <scope>NUCLEOTIDE SEQUENCE</scope>
</reference>
<gene>
    <name evidence="1" type="ORF">SSZBM1_142</name>
</gene>
<evidence type="ECO:0000313" key="1">
    <source>
        <dbReference type="EMBL" id="UNH61259.1"/>
    </source>
</evidence>
<keyword evidence="2" id="KW-1185">Reference proteome</keyword>
<organism evidence="1 2">
    <name type="scientific">Synechococcus phage S-SZBM1</name>
    <dbReference type="NCBI Taxonomy" id="2926475"/>
    <lineage>
        <taxon>Viruses</taxon>
        <taxon>Duplodnaviria</taxon>
        <taxon>Heunggongvirae</taxon>
        <taxon>Uroviricota</taxon>
        <taxon>Caudoviricetes</taxon>
        <taxon>Pantevenvirales</taxon>
        <taxon>Kyanoviridae</taxon>
        <taxon>Shenzhenivirus</taxon>
        <taxon>Shenzhenivirus sszbm1</taxon>
    </lineage>
</organism>
<dbReference type="Proteomes" id="UP000829362">
    <property type="component" value="Segment"/>
</dbReference>
<protein>
    <submittedName>
        <fullName evidence="1">Uncharacterized protein</fullName>
    </submittedName>
</protein>
<sequence>MARTIKEAWNDYKRHYFSGFEVNAKKDIPVYDGSESKTKIATIKKGTPVHVKPLKGGDYVPRIEVIFDGDKNGWISTPMLGKPGATATGKKKKSCPLKPQDFDGIAGVKLGFSAYYKKVKEAIMKRNDLPMVLKKYLIELTDYCMHHGPAEKKELVDAYNELTQSEYIDCMNDIEKDFSEITAPLCVLERGSGELAKLGFPDLNKNNGSVYIPVEGNYALVDFMLYDDQDRQYQFSVKKISKTTNVVKPQDILDLLEKSKNAKWVTEYKKTFEYKLLQVLAENSVKKGAFLALKLCAKDPKISKELPSIVVRDIDKMVKDGEPDETDVELVHDRWWALAESYYNDAIDYWSAPKHSSGIVGIAALICQIMLRRLSSEKKLITFRSVIEEFVMREVVYYKFAAPNGIPQFYMENHLKNNLKPTDNYYLREKSSIGNPYRDKVGVQP</sequence>
<dbReference type="EMBL" id="OL473597">
    <property type="protein sequence ID" value="UNH61259.1"/>
    <property type="molecule type" value="Genomic_DNA"/>
</dbReference>
<name>A0AC61TSR2_9CAUD</name>